<dbReference type="EMBL" id="CADCXN010000001">
    <property type="protein sequence ID" value="CAA9889354.1"/>
    <property type="molecule type" value="Genomic_DNA"/>
</dbReference>
<dbReference type="AlphaFoldDB" id="A0A8S0W8L1"/>
<reference evidence="1 2" key="1">
    <citation type="submission" date="2020-02" db="EMBL/GenBank/DDBJ databases">
        <authorList>
            <person name="Hogendoorn C."/>
        </authorList>
    </citation>
    <scope>NUCLEOTIDE SEQUENCE [LARGE SCALE GENOMIC DNA]</scope>
    <source>
        <strain evidence="1">METHB21</strain>
    </source>
</reference>
<name>A0A8S0W8L1_9GAMM</name>
<proteinExistence type="predicted"/>
<gene>
    <name evidence="1" type="ORF">METHB2_10194</name>
</gene>
<sequence length="43" mass="4691">MRTTDGAAHFYALGVSVEQPIGKHLQYPASPLQSAVLITFDIF</sequence>
<evidence type="ECO:0000313" key="2">
    <source>
        <dbReference type="Proteomes" id="UP000494216"/>
    </source>
</evidence>
<evidence type="ECO:0000313" key="1">
    <source>
        <dbReference type="EMBL" id="CAA9889354.1"/>
    </source>
</evidence>
<dbReference type="Proteomes" id="UP000494216">
    <property type="component" value="Unassembled WGS sequence"/>
</dbReference>
<protein>
    <submittedName>
        <fullName evidence="1">Uncharacterized protein</fullName>
    </submittedName>
</protein>
<keyword evidence="2" id="KW-1185">Reference proteome</keyword>
<organism evidence="1 2">
    <name type="scientific">Candidatus Methylobacter favarea</name>
    <dbReference type="NCBI Taxonomy" id="2707345"/>
    <lineage>
        <taxon>Bacteria</taxon>
        <taxon>Pseudomonadati</taxon>
        <taxon>Pseudomonadota</taxon>
        <taxon>Gammaproteobacteria</taxon>
        <taxon>Methylococcales</taxon>
        <taxon>Methylococcaceae</taxon>
        <taxon>Methylobacter</taxon>
    </lineage>
</organism>
<accession>A0A8S0W8L1</accession>
<comment type="caution">
    <text evidence="1">The sequence shown here is derived from an EMBL/GenBank/DDBJ whole genome shotgun (WGS) entry which is preliminary data.</text>
</comment>